<keyword evidence="1" id="KW-0732">Signal</keyword>
<evidence type="ECO:0000313" key="2">
    <source>
        <dbReference type="EMBL" id="PSG90309.1"/>
    </source>
</evidence>
<dbReference type="RefSeq" id="WP_106462449.1">
    <property type="nucleotide sequence ID" value="NZ_PXOQ01000007.1"/>
</dbReference>
<evidence type="ECO:0000313" key="3">
    <source>
        <dbReference type="Proteomes" id="UP000238426"/>
    </source>
</evidence>
<feature type="signal peptide" evidence="1">
    <location>
        <begin position="1"/>
        <end position="21"/>
    </location>
</feature>
<comment type="caution">
    <text evidence="2">The sequence shown here is derived from an EMBL/GenBank/DDBJ whole genome shotgun (WGS) entry which is preliminary data.</text>
</comment>
<dbReference type="Proteomes" id="UP000238426">
    <property type="component" value="Unassembled WGS sequence"/>
</dbReference>
<organism evidence="2 3">
    <name type="scientific">Aurantibacter aestuarii</name>
    <dbReference type="NCBI Taxonomy" id="1266046"/>
    <lineage>
        <taxon>Bacteria</taxon>
        <taxon>Pseudomonadati</taxon>
        <taxon>Bacteroidota</taxon>
        <taxon>Flavobacteriia</taxon>
        <taxon>Flavobacteriales</taxon>
        <taxon>Flavobacteriaceae</taxon>
        <taxon>Aurantibacter</taxon>
    </lineage>
</organism>
<feature type="chain" id="PRO_5015634436" evidence="1">
    <location>
        <begin position="22"/>
        <end position="180"/>
    </location>
</feature>
<gene>
    <name evidence="2" type="ORF">C7H52_03245</name>
</gene>
<proteinExistence type="predicted"/>
<reference evidence="2 3" key="1">
    <citation type="submission" date="2018-03" db="EMBL/GenBank/DDBJ databases">
        <title>Mesoflavibacter sp. HG37 and Mesoflavibacter sp. HG96 sp.nov., two marine bacteria isolated from seawater of Western Pacific Ocean.</title>
        <authorList>
            <person name="Cheng H."/>
            <person name="Wu Y.-H."/>
            <person name="Guo L.-L."/>
            <person name="Xu X.-W."/>
        </authorList>
    </citation>
    <scope>NUCLEOTIDE SEQUENCE [LARGE SCALE GENOMIC DNA]</scope>
    <source>
        <strain evidence="2 3">KCTC 32269</strain>
    </source>
</reference>
<sequence length="180" mass="20661">MKKLMLCIFTLSITLTSFSQASNSGHFELTVHFDTDIPIETIVPHYFKTSGNVLNSVSYSINKLENSMTLKGYNSYIVNVNFPLLAFMVTSSNIPEHEIKPIETKRFYYLSSHNVSSYTGEQNKHIFFSKKKEHLVIIASQKINHAENVHQTLELNKVHYYDGDPMNLSITNELVKINRL</sequence>
<evidence type="ECO:0000256" key="1">
    <source>
        <dbReference type="SAM" id="SignalP"/>
    </source>
</evidence>
<keyword evidence="3" id="KW-1185">Reference proteome</keyword>
<dbReference type="EMBL" id="PXOQ01000007">
    <property type="protein sequence ID" value="PSG90309.1"/>
    <property type="molecule type" value="Genomic_DNA"/>
</dbReference>
<accession>A0A2T1ND14</accession>
<dbReference type="AlphaFoldDB" id="A0A2T1ND14"/>
<protein>
    <submittedName>
        <fullName evidence="2">Uncharacterized protein</fullName>
    </submittedName>
</protein>
<name>A0A2T1ND14_9FLAO</name>